<dbReference type="Pfam" id="PF13602">
    <property type="entry name" value="ADH_zinc_N_2"/>
    <property type="match status" value="1"/>
</dbReference>
<dbReference type="Gene3D" id="3.90.180.10">
    <property type="entry name" value="Medium-chain alcohol dehydrogenases, catalytic domain"/>
    <property type="match status" value="1"/>
</dbReference>
<gene>
    <name evidence="2" type="ORF">HNR30_001461</name>
</gene>
<dbReference type="SMART" id="SM00829">
    <property type="entry name" value="PKS_ER"/>
    <property type="match status" value="1"/>
</dbReference>
<name>A0A7W0HP08_9ACTN</name>
<dbReference type="AlphaFoldDB" id="A0A7W0HP08"/>
<dbReference type="RefSeq" id="WP_181608846.1">
    <property type="nucleotide sequence ID" value="NZ_BAABAM010000001.1"/>
</dbReference>
<dbReference type="InterPro" id="IPR020843">
    <property type="entry name" value="ER"/>
</dbReference>
<dbReference type="GO" id="GO:0003960">
    <property type="term" value="F:quinone reductase (NADPH) activity"/>
    <property type="evidence" value="ECO:0007669"/>
    <property type="project" value="UniProtKB-EC"/>
</dbReference>
<keyword evidence="2" id="KW-0560">Oxidoreductase</keyword>
<reference evidence="2 3" key="1">
    <citation type="submission" date="2020-07" db="EMBL/GenBank/DDBJ databases">
        <title>Genomic Encyclopedia of Type Strains, Phase IV (KMG-IV): sequencing the most valuable type-strain genomes for metagenomic binning, comparative biology and taxonomic classification.</title>
        <authorList>
            <person name="Goeker M."/>
        </authorList>
    </citation>
    <scope>NUCLEOTIDE SEQUENCE [LARGE SCALE GENOMIC DNA]</scope>
    <source>
        <strain evidence="2 3">DSM 45533</strain>
    </source>
</reference>
<proteinExistence type="predicted"/>
<dbReference type="PANTHER" id="PTHR43677:SF4">
    <property type="entry name" value="QUINONE OXIDOREDUCTASE-LIKE PROTEIN 2"/>
    <property type="match status" value="1"/>
</dbReference>
<dbReference type="InterPro" id="IPR011032">
    <property type="entry name" value="GroES-like_sf"/>
</dbReference>
<dbReference type="EC" id="1.6.5.5" evidence="2"/>
<keyword evidence="3" id="KW-1185">Reference proteome</keyword>
<organism evidence="2 3">
    <name type="scientific">Nonomuraea soli</name>
    <dbReference type="NCBI Taxonomy" id="1032476"/>
    <lineage>
        <taxon>Bacteria</taxon>
        <taxon>Bacillati</taxon>
        <taxon>Actinomycetota</taxon>
        <taxon>Actinomycetes</taxon>
        <taxon>Streptosporangiales</taxon>
        <taxon>Streptosporangiaceae</taxon>
        <taxon>Nonomuraea</taxon>
    </lineage>
</organism>
<sequence length="318" mass="32408">MSGADHAIKRGGALMLALHVTAYGRPPVAVKDAPRPSPSPGSTLVRMSAVALGHLDRTVASGTFPAAPAPPYIPCGDGAGRVVESESFPAGALVWIRGGGLGVTRGGVAAQYALVPDAACHLAPPGADELLAACFFSPATSAHVAVHDLGRVQAGTRVLVSGAAGAVGSLAVQLALAAGARVDAMVSKPERAMLVPQGARVTSGAGPYDLFIDTVGGPALSERLDLVAAGGRAVLLGYTQGSRVELDLPRRMAHDVELLFLNMQRRAPQAFGVAGELLTRLSRGDLRLNLSCYPLEQAGLAWQALADGSAAGRVVLQL</sequence>
<dbReference type="InterPro" id="IPR051397">
    <property type="entry name" value="Zn-ADH-like_protein"/>
</dbReference>
<dbReference type="Proteomes" id="UP000530928">
    <property type="component" value="Unassembled WGS sequence"/>
</dbReference>
<accession>A0A7W0HP08</accession>
<dbReference type="EMBL" id="JACDUR010000001">
    <property type="protein sequence ID" value="MBA2890126.1"/>
    <property type="molecule type" value="Genomic_DNA"/>
</dbReference>
<dbReference type="SUPFAM" id="SSF51735">
    <property type="entry name" value="NAD(P)-binding Rossmann-fold domains"/>
    <property type="match status" value="1"/>
</dbReference>
<protein>
    <submittedName>
        <fullName evidence="2">NADPH2:quinone reductase</fullName>
        <ecNumber evidence="2">1.6.5.5</ecNumber>
    </submittedName>
</protein>
<evidence type="ECO:0000313" key="2">
    <source>
        <dbReference type="EMBL" id="MBA2890126.1"/>
    </source>
</evidence>
<dbReference type="InterPro" id="IPR036291">
    <property type="entry name" value="NAD(P)-bd_dom_sf"/>
</dbReference>
<dbReference type="PANTHER" id="PTHR43677">
    <property type="entry name" value="SHORT-CHAIN DEHYDROGENASE/REDUCTASE"/>
    <property type="match status" value="1"/>
</dbReference>
<dbReference type="Pfam" id="PF08240">
    <property type="entry name" value="ADH_N"/>
    <property type="match status" value="1"/>
</dbReference>
<dbReference type="Gene3D" id="3.40.50.720">
    <property type="entry name" value="NAD(P)-binding Rossmann-like Domain"/>
    <property type="match status" value="1"/>
</dbReference>
<dbReference type="InterPro" id="IPR013154">
    <property type="entry name" value="ADH-like_N"/>
</dbReference>
<evidence type="ECO:0000313" key="3">
    <source>
        <dbReference type="Proteomes" id="UP000530928"/>
    </source>
</evidence>
<dbReference type="SUPFAM" id="SSF50129">
    <property type="entry name" value="GroES-like"/>
    <property type="match status" value="1"/>
</dbReference>
<comment type="caution">
    <text evidence="2">The sequence shown here is derived from an EMBL/GenBank/DDBJ whole genome shotgun (WGS) entry which is preliminary data.</text>
</comment>
<evidence type="ECO:0000259" key="1">
    <source>
        <dbReference type="SMART" id="SM00829"/>
    </source>
</evidence>
<feature type="domain" description="Enoyl reductase (ER)" evidence="1">
    <location>
        <begin position="24"/>
        <end position="316"/>
    </location>
</feature>